<dbReference type="Proteomes" id="UP000468735">
    <property type="component" value="Unassembled WGS sequence"/>
</dbReference>
<proteinExistence type="predicted"/>
<evidence type="ECO:0000313" key="2">
    <source>
        <dbReference type="EMBL" id="KAB2339607.1"/>
    </source>
</evidence>
<comment type="caution">
    <text evidence="2">The sequence shown here is derived from an EMBL/GenBank/DDBJ whole genome shotgun (WGS) entry which is preliminary data.</text>
</comment>
<evidence type="ECO:0000256" key="1">
    <source>
        <dbReference type="SAM" id="Phobius"/>
    </source>
</evidence>
<keyword evidence="3" id="KW-1185">Reference proteome</keyword>
<feature type="transmembrane region" description="Helical" evidence="1">
    <location>
        <begin position="21"/>
        <end position="40"/>
    </location>
</feature>
<dbReference type="EMBL" id="WBMT01000034">
    <property type="protein sequence ID" value="KAB2339607.1"/>
    <property type="molecule type" value="Genomic_DNA"/>
</dbReference>
<dbReference type="RefSeq" id="WP_151570593.1">
    <property type="nucleotide sequence ID" value="NZ_WBMT01000034.1"/>
</dbReference>
<keyword evidence="1" id="KW-1133">Transmembrane helix</keyword>
<keyword evidence="1" id="KW-0472">Membrane</keyword>
<keyword evidence="1" id="KW-0812">Transmembrane</keyword>
<evidence type="ECO:0000313" key="3">
    <source>
        <dbReference type="Proteomes" id="UP000468735"/>
    </source>
</evidence>
<dbReference type="PROSITE" id="PS51257">
    <property type="entry name" value="PROKAR_LIPOPROTEIN"/>
    <property type="match status" value="1"/>
</dbReference>
<reference evidence="2 3" key="1">
    <citation type="submission" date="2019-09" db="EMBL/GenBank/DDBJ databases">
        <title>Actinomadura physcomitrii sp. nov., a novel actinomycete isolated from moss [Physcomitrium sphaericum (Ludw) Fuernr].</title>
        <authorList>
            <person name="Zhuang X."/>
            <person name="Liu C."/>
        </authorList>
    </citation>
    <scope>NUCLEOTIDE SEQUENCE [LARGE SCALE GENOMIC DNA]</scope>
    <source>
        <strain evidence="2 3">HMC1</strain>
    </source>
</reference>
<name>A0A6H9Y9X1_9ACTN</name>
<protein>
    <recommendedName>
        <fullName evidence="4">DUF4115 domain-containing protein</fullName>
    </recommendedName>
</protein>
<organism evidence="2 3">
    <name type="scientific">Actinomadura rudentiformis</name>
    <dbReference type="NCBI Taxonomy" id="359158"/>
    <lineage>
        <taxon>Bacteria</taxon>
        <taxon>Bacillati</taxon>
        <taxon>Actinomycetota</taxon>
        <taxon>Actinomycetes</taxon>
        <taxon>Streptosporangiales</taxon>
        <taxon>Thermomonosporaceae</taxon>
        <taxon>Actinomadura</taxon>
    </lineage>
</organism>
<evidence type="ECO:0008006" key="4">
    <source>
        <dbReference type="Google" id="ProtNLM"/>
    </source>
</evidence>
<sequence length="137" mass="14335">MARHRAKVNAKRHVMSVGIPIGLVAVLACVGGGVLTVGLLDRNESPSAPAETVAEKASPAQRLVTVTVTGASCHVFASTAGNKVLFNRYAKHGESVHFDIAPLTLVLSDGGAARVFVRGRPQAIGRSGDRQQITVDR</sequence>
<accession>A0A6H9Y9X1</accession>
<dbReference type="AlphaFoldDB" id="A0A6H9Y9X1"/>
<gene>
    <name evidence="2" type="ORF">F8566_47175</name>
</gene>